<dbReference type="EMBL" id="KE561130">
    <property type="protein sequence ID" value="EPZ32633.1"/>
    <property type="molecule type" value="Genomic_DNA"/>
</dbReference>
<evidence type="ECO:0000313" key="4">
    <source>
        <dbReference type="Proteomes" id="UP000281549"/>
    </source>
</evidence>
<reference evidence="1 3" key="1">
    <citation type="journal article" date="2013" name="Curr. Biol.">
        <title>Shared signatures of parasitism and phylogenomics unite Cryptomycota and microsporidia.</title>
        <authorList>
            <person name="James T.Y."/>
            <person name="Pelin A."/>
            <person name="Bonen L."/>
            <person name="Ahrendt S."/>
            <person name="Sain D."/>
            <person name="Corradi N."/>
            <person name="Stajich J.E."/>
        </authorList>
    </citation>
    <scope>NUCLEOTIDE SEQUENCE [LARGE SCALE GENOMIC DNA]</scope>
    <source>
        <strain evidence="1 3">CSF55</strain>
        <strain evidence="1 3">CSF55</strain>
    </source>
</reference>
<reference evidence="4" key="2">
    <citation type="journal article" date="2018" name="Nat. Microbiol.">
        <title>Leveraging single-cell genomics to expand the fungal tree of life.</title>
        <authorList>
            <person name="Ahrendt S.R."/>
            <person name="Quandt C.A."/>
            <person name="Ciobanu D."/>
            <person name="Clum A."/>
            <person name="Salamov A."/>
            <person name="Andreopoulos B."/>
            <person name="Cheng J.F."/>
            <person name="Woyke T."/>
            <person name="Pelin A."/>
            <person name="Henrissat B."/>
            <person name="Reynolds N.K."/>
            <person name="Benny G.L."/>
            <person name="Smith M.E."/>
            <person name="James T.Y."/>
            <person name="Grigoriev I.V."/>
        </authorList>
    </citation>
    <scope>NUCLEOTIDE SEQUENCE [LARGE SCALE GENOMIC DNA]</scope>
    <source>
        <strain evidence="4">CSF55</strain>
    </source>
</reference>
<dbReference type="InterPro" id="IPR000048">
    <property type="entry name" value="IQ_motif_EF-hand-BS"/>
</dbReference>
<dbReference type="Gene3D" id="1.20.5.190">
    <property type="match status" value="1"/>
</dbReference>
<keyword evidence="3" id="KW-1185">Reference proteome</keyword>
<dbReference type="HOGENOM" id="CLU_921821_0_0_1"/>
<evidence type="ECO:0000313" key="3">
    <source>
        <dbReference type="Proteomes" id="UP000030755"/>
    </source>
</evidence>
<gene>
    <name evidence="1" type="ORF">O9G_002719</name>
    <name evidence="2" type="ORF">ROZALSC1DRAFT_27162</name>
</gene>
<evidence type="ECO:0000313" key="2">
    <source>
        <dbReference type="EMBL" id="RKP21426.1"/>
    </source>
</evidence>
<accession>A0A075AQY4</accession>
<organism evidence="1 3">
    <name type="scientific">Rozella allomycis (strain CSF55)</name>
    <dbReference type="NCBI Taxonomy" id="988480"/>
    <lineage>
        <taxon>Eukaryota</taxon>
        <taxon>Fungi</taxon>
        <taxon>Fungi incertae sedis</taxon>
        <taxon>Cryptomycota</taxon>
        <taxon>Cryptomycota incertae sedis</taxon>
        <taxon>Rozella</taxon>
    </lineage>
</organism>
<dbReference type="Proteomes" id="UP000281549">
    <property type="component" value="Unassembled WGS sequence"/>
</dbReference>
<protein>
    <submittedName>
        <fullName evidence="1">Uncharacterized protein</fullName>
    </submittedName>
</protein>
<dbReference type="AlphaFoldDB" id="A0A075AQY4"/>
<sequence length="302" mass="34923">MQVAIFKLENFTAPHILKRKYAQIVAAIKIQRWFRHKVPLLRYRRALKEKTAAITIQRFWRKHNSAGLKIIRLSRRLNKGWAMLAAYRNSKGLSSMAKINQFSALRMELKKQLATAFCYLTSKYAGSLTCFLEYELENKSFAVHYNVRVKITIFREYEIRCYNDEYIYEKGNLKDLEHLNSVISFVTNPHIQLCRGVPLEYAPHTIQFSKDFIFQSTAFRSFRNIKCKGLTGSTSKDSLCDVCESSVKKHSENIPMPLINQLINPLAKKNSATPDNSMYFKSHSKLHDLALCSAMLPPLTPD</sequence>
<name>A0A075AQY4_ROZAC</name>
<dbReference type="Proteomes" id="UP000030755">
    <property type="component" value="Unassembled WGS sequence"/>
</dbReference>
<evidence type="ECO:0000313" key="1">
    <source>
        <dbReference type="EMBL" id="EPZ32633.1"/>
    </source>
</evidence>
<dbReference type="Pfam" id="PF00612">
    <property type="entry name" value="IQ"/>
    <property type="match status" value="2"/>
</dbReference>
<proteinExistence type="predicted"/>
<dbReference type="EMBL" id="ML004956">
    <property type="protein sequence ID" value="RKP21426.1"/>
    <property type="molecule type" value="Genomic_DNA"/>
</dbReference>
<reference evidence="2" key="3">
    <citation type="submission" date="2018-08" db="EMBL/GenBank/DDBJ databases">
        <title>Leveraging single-cell genomics to expand the Fungal Tree of Life.</title>
        <authorList>
            <consortium name="DOE Joint Genome Institute"/>
            <person name="Ahrendt S.R."/>
            <person name="Quandt C.A."/>
            <person name="Ciobanu D."/>
            <person name="Clum A."/>
            <person name="Salamov A."/>
            <person name="Andreopoulos B."/>
            <person name="Cheng J.-F."/>
            <person name="Woyke T."/>
            <person name="Pelin A."/>
            <person name="Henrissat B."/>
            <person name="Reynolds N."/>
            <person name="Benny G.L."/>
            <person name="Smith M.E."/>
            <person name="James T.Y."/>
            <person name="Grigoriev I.V."/>
        </authorList>
    </citation>
    <scope>NUCLEOTIDE SEQUENCE</scope>
    <source>
        <strain evidence="2">CSF55</strain>
    </source>
</reference>